<dbReference type="Gene3D" id="3.30.300.20">
    <property type="match status" value="1"/>
</dbReference>
<dbReference type="InterPro" id="IPR015946">
    <property type="entry name" value="KH_dom-like_a/b"/>
</dbReference>
<dbReference type="AlphaFoldDB" id="A0A1G2FCE4"/>
<dbReference type="PROSITE" id="PS50084">
    <property type="entry name" value="KH_TYPE_1"/>
    <property type="match status" value="1"/>
</dbReference>
<dbReference type="InterPro" id="IPR020627">
    <property type="entry name" value="KhpA"/>
</dbReference>
<dbReference type="PANTHER" id="PTHR34654">
    <property type="entry name" value="UPF0109 PROTEIN SCO5592"/>
    <property type="match status" value="1"/>
</dbReference>
<comment type="function">
    <text evidence="3">A probable RNA chaperone. Forms a complex with KhpB which binds to cellular RNA and controls its expression. Plays a role in peptidoglycan (PG) homeostasis and cell length regulation.</text>
</comment>
<keyword evidence="2 3" id="KW-0694">RNA-binding</keyword>
<evidence type="ECO:0000313" key="5">
    <source>
        <dbReference type="Proteomes" id="UP000176974"/>
    </source>
</evidence>
<evidence type="ECO:0000256" key="1">
    <source>
        <dbReference type="ARBA" id="ARBA00022490"/>
    </source>
</evidence>
<keyword evidence="3" id="KW-0133">Cell shape</keyword>
<comment type="similarity">
    <text evidence="3">Belongs to the KhpA RNA-binding protein family.</text>
</comment>
<dbReference type="PROSITE" id="PS50890">
    <property type="entry name" value="PUA"/>
    <property type="match status" value="1"/>
</dbReference>
<dbReference type="EMBL" id="MHMY01000008">
    <property type="protein sequence ID" value="OGZ35693.1"/>
    <property type="molecule type" value="Genomic_DNA"/>
</dbReference>
<keyword evidence="3" id="KW-0961">Cell wall biogenesis/degradation</keyword>
<dbReference type="Proteomes" id="UP000176974">
    <property type="component" value="Unassembled WGS sequence"/>
</dbReference>
<dbReference type="InterPro" id="IPR009019">
    <property type="entry name" value="KH_sf_prok-type"/>
</dbReference>
<name>A0A1G2FCE4_9BACT</name>
<dbReference type="GO" id="GO:0071555">
    <property type="term" value="P:cell wall organization"/>
    <property type="evidence" value="ECO:0007669"/>
    <property type="project" value="UniProtKB-KW"/>
</dbReference>
<dbReference type="GO" id="GO:0003723">
    <property type="term" value="F:RNA binding"/>
    <property type="evidence" value="ECO:0007669"/>
    <property type="project" value="UniProtKB-UniRule"/>
</dbReference>
<reference evidence="4 5" key="1">
    <citation type="journal article" date="2016" name="Nat. Commun.">
        <title>Thousands of microbial genomes shed light on interconnected biogeochemical processes in an aquifer system.</title>
        <authorList>
            <person name="Anantharaman K."/>
            <person name="Brown C.T."/>
            <person name="Hug L.A."/>
            <person name="Sharon I."/>
            <person name="Castelle C.J."/>
            <person name="Probst A.J."/>
            <person name="Thomas B.C."/>
            <person name="Singh A."/>
            <person name="Wilkins M.J."/>
            <person name="Karaoz U."/>
            <person name="Brodie E.L."/>
            <person name="Williams K.H."/>
            <person name="Hubbard S.S."/>
            <person name="Banfield J.F."/>
        </authorList>
    </citation>
    <scope>NUCLEOTIDE SEQUENCE [LARGE SCALE GENOMIC DNA]</scope>
</reference>
<dbReference type="HAMAP" id="MF_00088">
    <property type="entry name" value="KhpA"/>
    <property type="match status" value="1"/>
</dbReference>
<organism evidence="4 5">
    <name type="scientific">Candidatus Portnoybacteria bacterium RIFCSPHIGHO2_01_FULL_40_12b</name>
    <dbReference type="NCBI Taxonomy" id="1801994"/>
    <lineage>
        <taxon>Bacteria</taxon>
        <taxon>Candidatus Portnoyibacteriota</taxon>
    </lineage>
</organism>
<accession>A0A1G2FCE4</accession>
<gene>
    <name evidence="3" type="primary">khpA</name>
    <name evidence="4" type="ORF">A2815_02985</name>
</gene>
<dbReference type="GO" id="GO:0008360">
    <property type="term" value="P:regulation of cell shape"/>
    <property type="evidence" value="ECO:0007669"/>
    <property type="project" value="UniProtKB-KW"/>
</dbReference>
<protein>
    <recommendedName>
        <fullName evidence="3">RNA-binding protein KhpA</fullName>
    </recommendedName>
    <alternativeName>
        <fullName evidence="3">KH-domain protein A</fullName>
    </alternativeName>
</protein>
<dbReference type="GO" id="GO:0009252">
    <property type="term" value="P:peptidoglycan biosynthetic process"/>
    <property type="evidence" value="ECO:0007669"/>
    <property type="project" value="UniProtKB-UniRule"/>
</dbReference>
<evidence type="ECO:0000256" key="2">
    <source>
        <dbReference type="ARBA" id="ARBA00022884"/>
    </source>
</evidence>
<dbReference type="Pfam" id="PF13083">
    <property type="entry name" value="KH_KhpA-B"/>
    <property type="match status" value="1"/>
</dbReference>
<evidence type="ECO:0000313" key="4">
    <source>
        <dbReference type="EMBL" id="OGZ35693.1"/>
    </source>
</evidence>
<sequence>MKKALEYIISQIVDNPEKTEIKEQEDNGMTNFAISVDSSDMGKIIGKNGKVIRSIRNVIKIAAIKQNKKINISLIETSP</sequence>
<dbReference type="PANTHER" id="PTHR34654:SF1">
    <property type="entry name" value="RNA-BINDING PROTEIN KHPA"/>
    <property type="match status" value="1"/>
</dbReference>
<evidence type="ECO:0000256" key="3">
    <source>
        <dbReference type="HAMAP-Rule" id="MF_00088"/>
    </source>
</evidence>
<dbReference type="SUPFAM" id="SSF54814">
    <property type="entry name" value="Prokaryotic type KH domain (KH-domain type II)"/>
    <property type="match status" value="1"/>
</dbReference>
<comment type="subunit">
    <text evidence="3">Forms a complex with KhpB.</text>
</comment>
<proteinExistence type="inferred from homology"/>
<dbReference type="GO" id="GO:0005737">
    <property type="term" value="C:cytoplasm"/>
    <property type="evidence" value="ECO:0007669"/>
    <property type="project" value="UniProtKB-SubCell"/>
</dbReference>
<dbReference type="CDD" id="cd22533">
    <property type="entry name" value="KH-II_YlqC-like"/>
    <property type="match status" value="1"/>
</dbReference>
<comment type="subcellular location">
    <subcellularLocation>
        <location evidence="3">Cytoplasm</location>
    </subcellularLocation>
</comment>
<comment type="caution">
    <text evidence="4">The sequence shown here is derived from an EMBL/GenBank/DDBJ whole genome shotgun (WGS) entry which is preliminary data.</text>
</comment>
<keyword evidence="1 3" id="KW-0963">Cytoplasm</keyword>
<keyword evidence="3" id="KW-0143">Chaperone</keyword>